<dbReference type="InterPro" id="IPR009739">
    <property type="entry name" value="LprI-like_N"/>
</dbReference>
<feature type="domain" description="Lysozyme inhibitor LprI-like N-terminal" evidence="3">
    <location>
        <begin position="93"/>
        <end position="179"/>
    </location>
</feature>
<evidence type="ECO:0000256" key="1">
    <source>
        <dbReference type="SAM" id="MobiDB-lite"/>
    </source>
</evidence>
<proteinExistence type="predicted"/>
<feature type="chain" id="PRO_5046323120" evidence="2">
    <location>
        <begin position="26"/>
        <end position="185"/>
    </location>
</feature>
<evidence type="ECO:0000313" key="4">
    <source>
        <dbReference type="EMBL" id="MFD2640000.1"/>
    </source>
</evidence>
<evidence type="ECO:0000313" key="5">
    <source>
        <dbReference type="Proteomes" id="UP001597452"/>
    </source>
</evidence>
<keyword evidence="5" id="KW-1185">Reference proteome</keyword>
<organism evidence="4 5">
    <name type="scientific">Piscibacillus salipiscarius</name>
    <dbReference type="NCBI Taxonomy" id="299480"/>
    <lineage>
        <taxon>Bacteria</taxon>
        <taxon>Bacillati</taxon>
        <taxon>Bacillota</taxon>
        <taxon>Bacilli</taxon>
        <taxon>Bacillales</taxon>
        <taxon>Bacillaceae</taxon>
        <taxon>Piscibacillus</taxon>
    </lineage>
</organism>
<gene>
    <name evidence="4" type="ORF">ACFSW4_14115</name>
</gene>
<dbReference type="Proteomes" id="UP001597452">
    <property type="component" value="Unassembled WGS sequence"/>
</dbReference>
<feature type="signal peptide" evidence="2">
    <location>
        <begin position="1"/>
        <end position="25"/>
    </location>
</feature>
<evidence type="ECO:0000259" key="3">
    <source>
        <dbReference type="Pfam" id="PF07007"/>
    </source>
</evidence>
<name>A0ABW5QE62_9BACI</name>
<comment type="caution">
    <text evidence="4">The sequence shown here is derived from an EMBL/GenBank/DDBJ whole genome shotgun (WGS) entry which is preliminary data.</text>
</comment>
<reference evidence="5" key="1">
    <citation type="journal article" date="2019" name="Int. J. Syst. Evol. Microbiol.">
        <title>The Global Catalogue of Microorganisms (GCM) 10K type strain sequencing project: providing services to taxonomists for standard genome sequencing and annotation.</title>
        <authorList>
            <consortium name="The Broad Institute Genomics Platform"/>
            <consortium name="The Broad Institute Genome Sequencing Center for Infectious Disease"/>
            <person name="Wu L."/>
            <person name="Ma J."/>
        </authorList>
    </citation>
    <scope>NUCLEOTIDE SEQUENCE [LARGE SCALE GENOMIC DNA]</scope>
    <source>
        <strain evidence="5">TISTR 1571</strain>
    </source>
</reference>
<protein>
    <submittedName>
        <fullName evidence="4">Lysozyme inhibitor LprI family protein</fullName>
    </submittedName>
</protein>
<dbReference type="RefSeq" id="WP_377330072.1">
    <property type="nucleotide sequence ID" value="NZ_JBHUMZ010000050.1"/>
</dbReference>
<sequence>MKYKNSLLILLGLTMLLLPACNNEAANAESDKQDETEVNVEDQNKSNSTNVQTSGEQKVDSFKDQSIANQKDKFIKKLQHTKSEVEQLEVIDSSTYALKDVENKRYDLWDDLLNEIYGVLENQLAKEEMDLLREEQRLWITTRDETALEASLKYKGGTQEHLEYVAVLANLTEERCYELVEEYLS</sequence>
<evidence type="ECO:0000256" key="2">
    <source>
        <dbReference type="SAM" id="SignalP"/>
    </source>
</evidence>
<dbReference type="PANTHER" id="PTHR39176:SF1">
    <property type="entry name" value="PERIPLASMIC PROTEIN"/>
    <property type="match status" value="1"/>
</dbReference>
<keyword evidence="2" id="KW-0732">Signal</keyword>
<dbReference type="Pfam" id="PF07007">
    <property type="entry name" value="LprI"/>
    <property type="match status" value="1"/>
</dbReference>
<dbReference type="Gene3D" id="1.20.1270.180">
    <property type="match status" value="1"/>
</dbReference>
<dbReference type="EMBL" id="JBHUMZ010000050">
    <property type="protein sequence ID" value="MFD2640000.1"/>
    <property type="molecule type" value="Genomic_DNA"/>
</dbReference>
<feature type="region of interest" description="Disordered" evidence="1">
    <location>
        <begin position="27"/>
        <end position="60"/>
    </location>
</feature>
<accession>A0ABW5QE62</accession>
<feature type="compositionally biased region" description="Polar residues" evidence="1">
    <location>
        <begin position="45"/>
        <end position="56"/>
    </location>
</feature>
<dbReference type="PANTHER" id="PTHR39176">
    <property type="entry name" value="PERIPLASMIC PROTEIN-RELATED"/>
    <property type="match status" value="1"/>
</dbReference>